<keyword evidence="1" id="KW-1133">Transmembrane helix</keyword>
<dbReference type="EMBL" id="CP088100">
    <property type="protein sequence ID" value="UFW87511.1"/>
    <property type="molecule type" value="Genomic_DNA"/>
</dbReference>
<keyword evidence="3" id="KW-1185">Reference proteome</keyword>
<organism evidence="2 3">
    <name type="scientific">Bradyrhizobium barranii</name>
    <dbReference type="NCBI Taxonomy" id="2992140"/>
    <lineage>
        <taxon>Bacteria</taxon>
        <taxon>Pseudomonadati</taxon>
        <taxon>Pseudomonadota</taxon>
        <taxon>Alphaproteobacteria</taxon>
        <taxon>Hyphomicrobiales</taxon>
        <taxon>Nitrobacteraceae</taxon>
        <taxon>Bradyrhizobium</taxon>
    </lineage>
</organism>
<keyword evidence="1" id="KW-0472">Membrane</keyword>
<dbReference type="RefSeq" id="WP_187387868.1">
    <property type="nucleotide sequence ID" value="NZ_CP088100.1"/>
</dbReference>
<proteinExistence type="predicted"/>
<gene>
    <name evidence="2" type="ORF">BjapCC829_02575</name>
</gene>
<evidence type="ECO:0000313" key="2">
    <source>
        <dbReference type="EMBL" id="UFW87511.1"/>
    </source>
</evidence>
<reference evidence="2" key="1">
    <citation type="submission" date="2021-11" db="EMBL/GenBank/DDBJ databases">
        <title>Australian commercial rhizobial inoculants.</title>
        <authorList>
            <person name="Kohlmeier M.G."/>
            <person name="O'Hara G.W."/>
            <person name="Colombi E."/>
            <person name="Ramsay J.P."/>
            <person name="Terpolilli J."/>
        </authorList>
    </citation>
    <scope>NUCLEOTIDE SEQUENCE</scope>
    <source>
        <strain evidence="2">CC829</strain>
    </source>
</reference>
<accession>A0ABY3QR27</accession>
<name>A0ABY3QR27_9BRAD</name>
<feature type="transmembrane region" description="Helical" evidence="1">
    <location>
        <begin position="43"/>
        <end position="64"/>
    </location>
</feature>
<evidence type="ECO:0000256" key="1">
    <source>
        <dbReference type="SAM" id="Phobius"/>
    </source>
</evidence>
<keyword evidence="1" id="KW-0812">Transmembrane</keyword>
<protein>
    <submittedName>
        <fullName evidence="2">Uncharacterized protein</fullName>
    </submittedName>
</protein>
<evidence type="ECO:0000313" key="3">
    <source>
        <dbReference type="Proteomes" id="UP001430990"/>
    </source>
</evidence>
<dbReference type="Proteomes" id="UP001430990">
    <property type="component" value="Chromosome"/>
</dbReference>
<sequence length="86" mass="9376">MFPARNTALFLFGRRQRAIGLAGVALCHDVLIVRTLARARRRLGLAFLAAMLAAHVGLAFEVIFTRHMGQCTPAALVRNADAMLCL</sequence>